<feature type="compositionally biased region" description="Low complexity" evidence="1">
    <location>
        <begin position="728"/>
        <end position="739"/>
    </location>
</feature>
<feature type="region of interest" description="Disordered" evidence="1">
    <location>
        <begin position="1"/>
        <end position="30"/>
    </location>
</feature>
<feature type="region of interest" description="Disordered" evidence="1">
    <location>
        <begin position="687"/>
        <end position="739"/>
    </location>
</feature>
<evidence type="ECO:0000256" key="1">
    <source>
        <dbReference type="SAM" id="MobiDB-lite"/>
    </source>
</evidence>
<organism evidence="2 3">
    <name type="scientific">Streptomyces curacoi</name>
    <dbReference type="NCBI Taxonomy" id="146536"/>
    <lineage>
        <taxon>Bacteria</taxon>
        <taxon>Bacillati</taxon>
        <taxon>Actinomycetota</taxon>
        <taxon>Actinomycetes</taxon>
        <taxon>Kitasatosporales</taxon>
        <taxon>Streptomycetaceae</taxon>
        <taxon>Streptomyces</taxon>
    </lineage>
</organism>
<dbReference type="EMBL" id="LMWJ01000033">
    <property type="protein sequence ID" value="KUM67936.1"/>
    <property type="molecule type" value="Genomic_DNA"/>
</dbReference>
<comment type="caution">
    <text evidence="2">The sequence shown here is derived from an EMBL/GenBank/DDBJ whole genome shotgun (WGS) entry which is preliminary data.</text>
</comment>
<evidence type="ECO:0000313" key="2">
    <source>
        <dbReference type="EMBL" id="KUM67936.1"/>
    </source>
</evidence>
<dbReference type="InterPro" id="IPR027417">
    <property type="entry name" value="P-loop_NTPase"/>
</dbReference>
<dbReference type="Gene3D" id="1.25.40.10">
    <property type="entry name" value="Tetratricopeptide repeat domain"/>
    <property type="match status" value="1"/>
</dbReference>
<dbReference type="AlphaFoldDB" id="A0A124GUL5"/>
<name>A0A124GUL5_9ACTN</name>
<sequence length="739" mass="78700">MRSGDHVEFSGGTYHGPVTGKEEHHHYGSAPTATAALPARPAAFTGRDADVERLLAALAPGAGHDGEPVLVSAVAGLGGIGKTALAVYAAHVARERGWFPGGTLFVDLRGYDSTPVTADRAVRSLLRALGVRDTDVPSAPADQYALYRSQLARREPVLLVLDNASDPAQVEPLLPGEGDHRTLLTSRDTLDWLPTRLVRLGELAPDAAAALVERLLRGTDPEDDRAAAEPDALRALCALCGHLPLALLITAAQLRRRRRRPVSALVAELRAAQDLLGALSHGGGSERGLRPVFDVSFARLGPDQARLFRLLGQAPGNDVSTRTAAVLMDGTESAVLRLLEDLEAASLVTASPDGTRWRMHDLVRAYASGVGQGEPKAQREIAAARARLLAHFALLTQSADPARHESRSARKRADSARELFRDRGEALAWLDAERPGLVAATAWAREPGCAEHVVLLGLSLTDYLHRRRHFEEAVTVTRAAREAAAACGDRMHEGSAWTHHANALRVLGRLAESVDASLQALAIYRELGVPHGAAMAWNAIGSVSYELERFDVALDAFVRAREMFTVMGDRDAAAGGWNGEGMVLGALGRHREAKRAYLQARAIHADEGNVPAEGMVWNNLGGALEELGHTGAALKAFRRAIALLVKADDWYRAAGTHTNIARLLSRTGRPGEAQAAWSAAADAYERADAPAEAAEARRSAALVQKPPPSNPPPPKSPPTKSPPPKPPASKSAPETSPPS</sequence>
<dbReference type="InterPro" id="IPR011990">
    <property type="entry name" value="TPR-like_helical_dom_sf"/>
</dbReference>
<feature type="compositionally biased region" description="Pro residues" evidence="1">
    <location>
        <begin position="705"/>
        <end position="727"/>
    </location>
</feature>
<dbReference type="SUPFAM" id="SSF52540">
    <property type="entry name" value="P-loop containing nucleoside triphosphate hydrolases"/>
    <property type="match status" value="1"/>
</dbReference>
<proteinExistence type="predicted"/>
<protein>
    <submittedName>
        <fullName evidence="2">Uncharacterized protein</fullName>
    </submittedName>
</protein>
<dbReference type="Pfam" id="PF13424">
    <property type="entry name" value="TPR_12"/>
    <property type="match status" value="2"/>
</dbReference>
<dbReference type="RefSeq" id="WP_062156376.1">
    <property type="nucleotide sequence ID" value="NZ_KQ947997.1"/>
</dbReference>
<dbReference type="SMART" id="SM00028">
    <property type="entry name" value="TPR"/>
    <property type="match status" value="5"/>
</dbReference>
<feature type="compositionally biased region" description="Basic and acidic residues" evidence="1">
    <location>
        <begin position="687"/>
        <end position="698"/>
    </location>
</feature>
<accession>A0A124GUL5</accession>
<dbReference type="Proteomes" id="UP000054024">
    <property type="component" value="Unassembled WGS sequence"/>
</dbReference>
<dbReference type="InterPro" id="IPR019734">
    <property type="entry name" value="TPR_rpt"/>
</dbReference>
<dbReference type="STRING" id="146536.AQI70_34360"/>
<dbReference type="SUPFAM" id="SSF48452">
    <property type="entry name" value="TPR-like"/>
    <property type="match status" value="2"/>
</dbReference>
<dbReference type="PANTHER" id="PTHR47691:SF3">
    <property type="entry name" value="HTH-TYPE TRANSCRIPTIONAL REGULATOR RV0890C-RELATED"/>
    <property type="match status" value="1"/>
</dbReference>
<dbReference type="Gene3D" id="3.40.50.300">
    <property type="entry name" value="P-loop containing nucleotide triphosphate hydrolases"/>
    <property type="match status" value="1"/>
</dbReference>
<gene>
    <name evidence="2" type="ORF">AQI70_34360</name>
</gene>
<evidence type="ECO:0000313" key="3">
    <source>
        <dbReference type="Proteomes" id="UP000054024"/>
    </source>
</evidence>
<keyword evidence="3" id="KW-1185">Reference proteome</keyword>
<dbReference type="OrthoDB" id="3349744at2"/>
<dbReference type="PRINTS" id="PR00364">
    <property type="entry name" value="DISEASERSIST"/>
</dbReference>
<reference evidence="2 3" key="1">
    <citation type="submission" date="2015-10" db="EMBL/GenBank/DDBJ databases">
        <title>Draft genome sequence of Streptomyces curacoi DSM 40107, type strain for the species Streptomyces curacoi.</title>
        <authorList>
            <person name="Ruckert C."/>
            <person name="Winkler A."/>
            <person name="Kalinowski J."/>
            <person name="Kampfer P."/>
            <person name="Glaeser S."/>
        </authorList>
    </citation>
    <scope>NUCLEOTIDE SEQUENCE [LARGE SCALE GENOMIC DNA]</scope>
    <source>
        <strain evidence="2 3">DSM 40107</strain>
    </source>
</reference>
<dbReference type="PANTHER" id="PTHR47691">
    <property type="entry name" value="REGULATOR-RELATED"/>
    <property type="match status" value="1"/>
</dbReference>